<dbReference type="AlphaFoldDB" id="A0A1C6Z585"/>
<feature type="domain" description="Phage conserved hypothetical protein C-terminal" evidence="2">
    <location>
        <begin position="194"/>
        <end position="265"/>
    </location>
</feature>
<evidence type="ECO:0000313" key="3">
    <source>
        <dbReference type="EMBL" id="SCM54244.1"/>
    </source>
</evidence>
<name>A0A1C6Z585_HAFAL</name>
<proteinExistence type="predicted"/>
<evidence type="ECO:0000256" key="1">
    <source>
        <dbReference type="SAM" id="MobiDB-lite"/>
    </source>
</evidence>
<reference evidence="3 4" key="1">
    <citation type="submission" date="2016-09" db="EMBL/GenBank/DDBJ databases">
        <authorList>
            <person name="Capua I."/>
            <person name="De Benedictis P."/>
            <person name="Joannis T."/>
            <person name="Lombin L.H."/>
            <person name="Cattoli G."/>
        </authorList>
    </citation>
    <scope>NUCLEOTIDE SEQUENCE [LARGE SCALE GENOMIC DNA]</scope>
    <source>
        <strain evidence="3 4">GB001</strain>
    </source>
</reference>
<dbReference type="InterPro" id="IPR011741">
    <property type="entry name" value="Phg_2220_C"/>
</dbReference>
<sequence length="343" mass="38515">MSLLLPSRPLIVLSDLAERIGLNEAIVLQQVQYWLTETNSGIEHEGRRWVYNSIREWHKQFKFWNEKTVSRTFTSLEKQGLITGEKLSKDKRDQTKYYAINYDHAALDDAEIINNSIGTKCPTPLGQNVQMQKDKVTSCNGTKSGDSIGTNCPNVLTEITTKSTQEITSDKNTLGSSAAPTDPEVEITDKAIQVLKHLNQVTASRYQNCKSSLENIRGRLRDGFTTDELILVVDFSVERWGSNLDMAPNLNPTTLFRPGKFPTYLSSATNWSKASRPPRAQWSTANQAKPKGYVDMDFSKQDYSSIPTGFRNGYSSEQPREQAAPVDRSDLPKWLLERTGGAV</sequence>
<evidence type="ECO:0000259" key="2">
    <source>
        <dbReference type="Pfam" id="PF09524"/>
    </source>
</evidence>
<dbReference type="Proteomes" id="UP000094844">
    <property type="component" value="Unassembled WGS sequence"/>
</dbReference>
<gene>
    <name evidence="3" type="ORF">BN1044_03744</name>
</gene>
<feature type="region of interest" description="Disordered" evidence="1">
    <location>
        <begin position="305"/>
        <end position="332"/>
    </location>
</feature>
<feature type="compositionally biased region" description="Polar residues" evidence="1">
    <location>
        <begin position="305"/>
        <end position="317"/>
    </location>
</feature>
<dbReference type="EMBL" id="FMIQ01000068">
    <property type="protein sequence ID" value="SCM54244.1"/>
    <property type="molecule type" value="Genomic_DNA"/>
</dbReference>
<dbReference type="Pfam" id="PF09524">
    <property type="entry name" value="Phg_2220_C"/>
    <property type="match status" value="1"/>
</dbReference>
<evidence type="ECO:0000313" key="4">
    <source>
        <dbReference type="Proteomes" id="UP000094844"/>
    </source>
</evidence>
<protein>
    <recommendedName>
        <fullName evidence="2">Phage conserved hypothetical protein C-terminal domain-containing protein</fullName>
    </recommendedName>
</protein>
<dbReference type="RefSeq" id="WP_081329623.1">
    <property type="nucleotide sequence ID" value="NZ_FMIQ01000068.1"/>
</dbReference>
<organism evidence="3 4">
    <name type="scientific">Hafnia alvei</name>
    <dbReference type="NCBI Taxonomy" id="569"/>
    <lineage>
        <taxon>Bacteria</taxon>
        <taxon>Pseudomonadati</taxon>
        <taxon>Pseudomonadota</taxon>
        <taxon>Gammaproteobacteria</taxon>
        <taxon>Enterobacterales</taxon>
        <taxon>Hafniaceae</taxon>
        <taxon>Hafnia</taxon>
    </lineage>
</organism>
<accession>A0A1C6Z585</accession>